<dbReference type="EMBL" id="QGKX02001347">
    <property type="protein sequence ID" value="KAF3523150.1"/>
    <property type="molecule type" value="Genomic_DNA"/>
</dbReference>
<comment type="caution">
    <text evidence="1">The sequence shown here is derived from an EMBL/GenBank/DDBJ whole genome shotgun (WGS) entry which is preliminary data.</text>
</comment>
<organism evidence="1 2">
    <name type="scientific">Brassica cretica</name>
    <name type="common">Mustard</name>
    <dbReference type="NCBI Taxonomy" id="69181"/>
    <lineage>
        <taxon>Eukaryota</taxon>
        <taxon>Viridiplantae</taxon>
        <taxon>Streptophyta</taxon>
        <taxon>Embryophyta</taxon>
        <taxon>Tracheophyta</taxon>
        <taxon>Spermatophyta</taxon>
        <taxon>Magnoliopsida</taxon>
        <taxon>eudicotyledons</taxon>
        <taxon>Gunneridae</taxon>
        <taxon>Pentapetalae</taxon>
        <taxon>rosids</taxon>
        <taxon>malvids</taxon>
        <taxon>Brassicales</taxon>
        <taxon>Brassicaceae</taxon>
        <taxon>Brassiceae</taxon>
        <taxon>Brassica</taxon>
    </lineage>
</organism>
<name>A0A8S9PTF9_BRACR</name>
<proteinExistence type="predicted"/>
<evidence type="ECO:0000313" key="1">
    <source>
        <dbReference type="EMBL" id="KAF3523150.1"/>
    </source>
</evidence>
<sequence length="117" mass="13231">MENESYLDSEDCLFHHDHLDSRQKLPFTSTRTKANNTPSCIIAPLYITLYLMLSSFRFDDVTFVRTSAGSAESAGKQNVMQSATCLVEAIILEWKDRDRIGSTIDPVICCIRELVHS</sequence>
<dbReference type="AlphaFoldDB" id="A0A8S9PTF9"/>
<evidence type="ECO:0000313" key="2">
    <source>
        <dbReference type="Proteomes" id="UP000712600"/>
    </source>
</evidence>
<gene>
    <name evidence="1" type="ORF">F2Q69_00049656</name>
</gene>
<protein>
    <submittedName>
        <fullName evidence="1">Uncharacterized protein</fullName>
    </submittedName>
</protein>
<accession>A0A8S9PTF9</accession>
<dbReference type="Proteomes" id="UP000712600">
    <property type="component" value="Unassembled WGS sequence"/>
</dbReference>
<reference evidence="1" key="1">
    <citation type="submission" date="2019-12" db="EMBL/GenBank/DDBJ databases">
        <title>Genome sequencing and annotation of Brassica cretica.</title>
        <authorList>
            <person name="Studholme D.J."/>
            <person name="Sarris P."/>
        </authorList>
    </citation>
    <scope>NUCLEOTIDE SEQUENCE</scope>
    <source>
        <strain evidence="1">PFS-109/04</strain>
        <tissue evidence="1">Leaf</tissue>
    </source>
</reference>